<evidence type="ECO:0000313" key="1">
    <source>
        <dbReference type="EMBL" id="CAB4195154.1"/>
    </source>
</evidence>
<dbReference type="EMBL" id="LR797224">
    <property type="protein sequence ID" value="CAB4195154.1"/>
    <property type="molecule type" value="Genomic_DNA"/>
</dbReference>
<organism evidence="1">
    <name type="scientific">uncultured Caudovirales phage</name>
    <dbReference type="NCBI Taxonomy" id="2100421"/>
    <lineage>
        <taxon>Viruses</taxon>
        <taxon>Duplodnaviria</taxon>
        <taxon>Heunggongvirae</taxon>
        <taxon>Uroviricota</taxon>
        <taxon>Caudoviricetes</taxon>
        <taxon>Peduoviridae</taxon>
        <taxon>Maltschvirus</taxon>
        <taxon>Maltschvirus maltsch</taxon>
    </lineage>
</organism>
<accession>A0A6J5RTD1</accession>
<reference evidence="1" key="1">
    <citation type="submission" date="2020-05" db="EMBL/GenBank/DDBJ databases">
        <authorList>
            <person name="Chiriac C."/>
            <person name="Salcher M."/>
            <person name="Ghai R."/>
            <person name="Kavagutti S V."/>
        </authorList>
    </citation>
    <scope>NUCLEOTIDE SEQUENCE</scope>
</reference>
<name>A0A6J5RTD1_9CAUD</name>
<proteinExistence type="predicted"/>
<sequence>MTNPITTEILREIKENTVIEDNWDFDDIVLDPHSPDYSPERVARVLWLLANDHLVYGSYVDHEPRKYNESLFPNASYSEDRSTCDAATGKWNLTTVRRDHHETNEYTGRQGFLGNLTSERHTVETVDPETGERSVSWHPEFIRLTPNEVGTQYLEAAGTFNELLEEVEAEVTARPKAATERFGVVFLLSGSTIVSEYHSPKEVVSNWIVPVIRPELTRYAPFKELHGVVQSNPRMTCGDSAIWNIFGLKEDELAEVWETLRVDDAAKGIEALLRNSGDDLAPAAKRAAVVVEAEVVDIGSLAPKTRKTQVVTESTFEFSGLAPKGSR</sequence>
<protein>
    <submittedName>
        <fullName evidence="1">Uncharacterized protein</fullName>
    </submittedName>
</protein>
<gene>
    <name evidence="1" type="ORF">UFOVP1279_67</name>
</gene>